<dbReference type="AlphaFoldDB" id="A0AAN9Y472"/>
<proteinExistence type="predicted"/>
<name>A0AAN9Y472_9HEMI</name>
<keyword evidence="2" id="KW-1185">Reference proteome</keyword>
<dbReference type="EMBL" id="JBBCAQ010000028">
    <property type="protein sequence ID" value="KAK7585890.1"/>
    <property type="molecule type" value="Genomic_DNA"/>
</dbReference>
<organism evidence="1 2">
    <name type="scientific">Parthenolecanium corni</name>
    <dbReference type="NCBI Taxonomy" id="536013"/>
    <lineage>
        <taxon>Eukaryota</taxon>
        <taxon>Metazoa</taxon>
        <taxon>Ecdysozoa</taxon>
        <taxon>Arthropoda</taxon>
        <taxon>Hexapoda</taxon>
        <taxon>Insecta</taxon>
        <taxon>Pterygota</taxon>
        <taxon>Neoptera</taxon>
        <taxon>Paraneoptera</taxon>
        <taxon>Hemiptera</taxon>
        <taxon>Sternorrhyncha</taxon>
        <taxon>Coccoidea</taxon>
        <taxon>Coccidae</taxon>
        <taxon>Parthenolecanium</taxon>
    </lineage>
</organism>
<reference evidence="1 2" key="1">
    <citation type="submission" date="2024-03" db="EMBL/GenBank/DDBJ databases">
        <title>Adaptation during the transition from Ophiocordyceps entomopathogen to insect associate is accompanied by gene loss and intensified selection.</title>
        <authorList>
            <person name="Ward C.M."/>
            <person name="Onetto C.A."/>
            <person name="Borneman A.R."/>
        </authorList>
    </citation>
    <scope>NUCLEOTIDE SEQUENCE [LARGE SCALE GENOMIC DNA]</scope>
    <source>
        <strain evidence="1">AWRI1</strain>
        <tissue evidence="1">Single Adult Female</tissue>
    </source>
</reference>
<protein>
    <submittedName>
        <fullName evidence="1">Uncharacterized protein</fullName>
    </submittedName>
</protein>
<evidence type="ECO:0000313" key="1">
    <source>
        <dbReference type="EMBL" id="KAK7585890.1"/>
    </source>
</evidence>
<gene>
    <name evidence="1" type="ORF">V9T40_000069</name>
</gene>
<dbReference type="Proteomes" id="UP001367676">
    <property type="component" value="Unassembled WGS sequence"/>
</dbReference>
<evidence type="ECO:0000313" key="2">
    <source>
        <dbReference type="Proteomes" id="UP001367676"/>
    </source>
</evidence>
<sequence>MFEGEKETSENSTSLKERCYPWTLGTEARELAESFGLAFQSAFARTPPGKSVKNHNLSSSQLTLFREVILQHSLWNDWS</sequence>
<comment type="caution">
    <text evidence="1">The sequence shown here is derived from an EMBL/GenBank/DDBJ whole genome shotgun (WGS) entry which is preliminary data.</text>
</comment>
<accession>A0AAN9Y472</accession>